<evidence type="ECO:0000259" key="1">
    <source>
        <dbReference type="PROSITE" id="PS50995"/>
    </source>
</evidence>
<dbReference type="EMBL" id="JAMTCP010000051">
    <property type="protein sequence ID" value="MCP2261894.1"/>
    <property type="molecule type" value="Genomic_DNA"/>
</dbReference>
<name>A0ABT1I2A4_STRSD</name>
<comment type="caution">
    <text evidence="2">The sequence shown here is derived from an EMBL/GenBank/DDBJ whole genome shotgun (WGS) entry which is preliminary data.</text>
</comment>
<dbReference type="InterPro" id="IPR039422">
    <property type="entry name" value="MarR/SlyA-like"/>
</dbReference>
<dbReference type="PROSITE" id="PS50995">
    <property type="entry name" value="HTH_MARR_2"/>
    <property type="match status" value="1"/>
</dbReference>
<gene>
    <name evidence="2" type="ORF">LX15_005621</name>
</gene>
<organism evidence="2 3">
    <name type="scientific">Streptoalloteichus tenebrarius (strain ATCC 17920 / DSM 40477 / JCM 4838 / CBS 697.72 / NBRC 16177 / NCIMB 11028 / NRRL B-12390 / A12253. 1 / ISP 5477)</name>
    <name type="common">Streptomyces tenebrarius</name>
    <dbReference type="NCBI Taxonomy" id="1933"/>
    <lineage>
        <taxon>Bacteria</taxon>
        <taxon>Bacillati</taxon>
        <taxon>Actinomycetota</taxon>
        <taxon>Actinomycetes</taxon>
        <taxon>Pseudonocardiales</taxon>
        <taxon>Pseudonocardiaceae</taxon>
        <taxon>Streptoalloteichus</taxon>
    </lineage>
</organism>
<reference evidence="2 3" key="1">
    <citation type="submission" date="2022-06" db="EMBL/GenBank/DDBJ databases">
        <title>Genomic Encyclopedia of Archaeal and Bacterial Type Strains, Phase II (KMG-II): from individual species to whole genera.</title>
        <authorList>
            <person name="Goeker M."/>
        </authorList>
    </citation>
    <scope>NUCLEOTIDE SEQUENCE [LARGE SCALE GENOMIC DNA]</scope>
    <source>
        <strain evidence="2 3">DSM 40477</strain>
    </source>
</reference>
<evidence type="ECO:0000313" key="3">
    <source>
        <dbReference type="Proteomes" id="UP001205311"/>
    </source>
</evidence>
<dbReference type="InterPro" id="IPR036390">
    <property type="entry name" value="WH_DNA-bd_sf"/>
</dbReference>
<protein>
    <submittedName>
        <fullName evidence="2">Transcriptional regulator, MarR family</fullName>
    </submittedName>
</protein>
<dbReference type="Proteomes" id="UP001205311">
    <property type="component" value="Unassembled WGS sequence"/>
</dbReference>
<dbReference type="Pfam" id="PF12802">
    <property type="entry name" value="MarR_2"/>
    <property type="match status" value="1"/>
</dbReference>
<dbReference type="PRINTS" id="PR00598">
    <property type="entry name" value="HTHMARR"/>
</dbReference>
<dbReference type="InterPro" id="IPR036388">
    <property type="entry name" value="WH-like_DNA-bd_sf"/>
</dbReference>
<feature type="domain" description="HTH marR-type" evidence="1">
    <location>
        <begin position="36"/>
        <end position="172"/>
    </location>
</feature>
<accession>A0ABT1I2A4</accession>
<sequence length="185" mass="20531">MGNPREMGALRSHVDALRNICTVSKTGTARLPTRDELSAWRSFLRAHARITRRLEAELIAEQRLSLAAYDVLVQLAEAPEKRMRMTELAEAVLLSRSGVTRLVDRLERNGLVCRERADEDGRGVVAVLTRRGLDRLRTASNTHLSGIVRHFASAVGDEELDLLSRTCARLANGDIPDAPSRRADP</sequence>
<dbReference type="SUPFAM" id="SSF46785">
    <property type="entry name" value="Winged helix' DNA-binding domain"/>
    <property type="match status" value="1"/>
</dbReference>
<proteinExistence type="predicted"/>
<evidence type="ECO:0000313" key="2">
    <source>
        <dbReference type="EMBL" id="MCP2261894.1"/>
    </source>
</evidence>
<dbReference type="PANTHER" id="PTHR33164">
    <property type="entry name" value="TRANSCRIPTIONAL REGULATOR, MARR FAMILY"/>
    <property type="match status" value="1"/>
</dbReference>
<dbReference type="SMART" id="SM00347">
    <property type="entry name" value="HTH_MARR"/>
    <property type="match status" value="1"/>
</dbReference>
<dbReference type="InterPro" id="IPR000835">
    <property type="entry name" value="HTH_MarR-typ"/>
</dbReference>
<dbReference type="Gene3D" id="1.10.10.10">
    <property type="entry name" value="Winged helix-like DNA-binding domain superfamily/Winged helix DNA-binding domain"/>
    <property type="match status" value="1"/>
</dbReference>
<keyword evidence="3" id="KW-1185">Reference proteome</keyword>
<dbReference type="PANTHER" id="PTHR33164:SF99">
    <property type="entry name" value="MARR FAMILY REGULATORY PROTEIN"/>
    <property type="match status" value="1"/>
</dbReference>